<keyword evidence="1" id="KW-0131">Cell cycle</keyword>
<name>A0A5K1K4T5_9APHY</name>
<keyword evidence="1" id="KW-0132">Cell division</keyword>
<reference evidence="1" key="1">
    <citation type="submission" date="2019-10" db="EMBL/GenBank/DDBJ databases">
        <authorList>
            <person name="Nor Muhammad N."/>
        </authorList>
    </citation>
    <scope>NUCLEOTIDE SEQUENCE</scope>
</reference>
<dbReference type="AlphaFoldDB" id="A0A5K1K4T5"/>
<dbReference type="EMBL" id="LR729215">
    <property type="protein sequence ID" value="VWP01243.1"/>
    <property type="molecule type" value="Genomic_DNA"/>
</dbReference>
<accession>A0A5K1K4T5</accession>
<gene>
    <name evidence="1" type="primary">I1RBU0</name>
</gene>
<evidence type="ECO:0000313" key="1">
    <source>
        <dbReference type="EMBL" id="VWP01243.1"/>
    </source>
</evidence>
<sequence>MNTVASPQLCYSDELAKLKRAELGLVALRALSVVYDGGREGRVAYDGGQGEKVRMSPVVDVVSERAADERDPTVLTSMIDPALPPRAWAWEV</sequence>
<proteinExistence type="predicted"/>
<dbReference type="GO" id="GO:0051301">
    <property type="term" value="P:cell division"/>
    <property type="evidence" value="ECO:0007669"/>
    <property type="project" value="UniProtKB-KW"/>
</dbReference>
<protein>
    <submittedName>
        <fullName evidence="1">Cell division control protein</fullName>
    </submittedName>
</protein>
<organism evidence="1">
    <name type="scientific">Ganoderma boninense</name>
    <dbReference type="NCBI Taxonomy" id="34458"/>
    <lineage>
        <taxon>Eukaryota</taxon>
        <taxon>Fungi</taxon>
        <taxon>Dikarya</taxon>
        <taxon>Basidiomycota</taxon>
        <taxon>Agaricomycotina</taxon>
        <taxon>Agaricomycetes</taxon>
        <taxon>Polyporales</taxon>
        <taxon>Polyporaceae</taxon>
        <taxon>Ganoderma</taxon>
    </lineage>
</organism>